<name>A0A0C3E7I7_9AGAM</name>
<keyword evidence="2" id="KW-1185">Reference proteome</keyword>
<dbReference type="InParanoid" id="A0A0C3E7I7"/>
<proteinExistence type="predicted"/>
<dbReference type="EMBL" id="KN822028">
    <property type="protein sequence ID" value="KIM64399.1"/>
    <property type="molecule type" value="Genomic_DNA"/>
</dbReference>
<accession>A0A0C3E7I7</accession>
<evidence type="ECO:0000313" key="1">
    <source>
        <dbReference type="EMBL" id="KIM64399.1"/>
    </source>
</evidence>
<dbReference type="OrthoDB" id="3936150at2759"/>
<dbReference type="STRING" id="1036808.A0A0C3E7I7"/>
<evidence type="ECO:0000313" key="2">
    <source>
        <dbReference type="Proteomes" id="UP000053989"/>
    </source>
</evidence>
<reference evidence="1 2" key="1">
    <citation type="submission" date="2014-04" db="EMBL/GenBank/DDBJ databases">
        <authorList>
            <consortium name="DOE Joint Genome Institute"/>
            <person name="Kuo A."/>
            <person name="Kohler A."/>
            <person name="Nagy L.G."/>
            <person name="Floudas D."/>
            <person name="Copeland A."/>
            <person name="Barry K.W."/>
            <person name="Cichocki N."/>
            <person name="Veneault-Fourrey C."/>
            <person name="LaButti K."/>
            <person name="Lindquist E.A."/>
            <person name="Lipzen A."/>
            <person name="Lundell T."/>
            <person name="Morin E."/>
            <person name="Murat C."/>
            <person name="Sun H."/>
            <person name="Tunlid A."/>
            <person name="Henrissat B."/>
            <person name="Grigoriev I.V."/>
            <person name="Hibbett D.S."/>
            <person name="Martin F."/>
            <person name="Nordberg H.P."/>
            <person name="Cantor M.N."/>
            <person name="Hua S.X."/>
        </authorList>
    </citation>
    <scope>NUCLEOTIDE SEQUENCE [LARGE SCALE GENOMIC DNA]</scope>
    <source>
        <strain evidence="1 2">Foug A</strain>
    </source>
</reference>
<organism evidence="1 2">
    <name type="scientific">Scleroderma citrinum Foug A</name>
    <dbReference type="NCBI Taxonomy" id="1036808"/>
    <lineage>
        <taxon>Eukaryota</taxon>
        <taxon>Fungi</taxon>
        <taxon>Dikarya</taxon>
        <taxon>Basidiomycota</taxon>
        <taxon>Agaricomycotina</taxon>
        <taxon>Agaricomycetes</taxon>
        <taxon>Agaricomycetidae</taxon>
        <taxon>Boletales</taxon>
        <taxon>Sclerodermatineae</taxon>
        <taxon>Sclerodermataceae</taxon>
        <taxon>Scleroderma</taxon>
    </lineage>
</organism>
<protein>
    <submittedName>
        <fullName evidence="1">Uncharacterized protein</fullName>
    </submittedName>
</protein>
<dbReference type="Proteomes" id="UP000053989">
    <property type="component" value="Unassembled WGS sequence"/>
</dbReference>
<sequence length="137" mass="15254">MQKSTSSCAVNSNYCRAAAACNRNVDQGYATVKTFCHSHSVSTAWRTAAIYISTYSGNVFQPTNPFLLHMSRTQESQTSDDRRAVAKLGDLQTRYTVGSRDPVYHAKAKILNDALQEIDMGKFQWYLFIVAGLGWSS</sequence>
<dbReference type="AlphaFoldDB" id="A0A0C3E7I7"/>
<gene>
    <name evidence="1" type="ORF">SCLCIDRAFT_630536</name>
</gene>
<dbReference type="HOGENOM" id="CLU_1866320_0_0_1"/>
<reference evidence="2" key="2">
    <citation type="submission" date="2015-01" db="EMBL/GenBank/DDBJ databases">
        <title>Evolutionary Origins and Diversification of the Mycorrhizal Mutualists.</title>
        <authorList>
            <consortium name="DOE Joint Genome Institute"/>
            <consortium name="Mycorrhizal Genomics Consortium"/>
            <person name="Kohler A."/>
            <person name="Kuo A."/>
            <person name="Nagy L.G."/>
            <person name="Floudas D."/>
            <person name="Copeland A."/>
            <person name="Barry K.W."/>
            <person name="Cichocki N."/>
            <person name="Veneault-Fourrey C."/>
            <person name="LaButti K."/>
            <person name="Lindquist E.A."/>
            <person name="Lipzen A."/>
            <person name="Lundell T."/>
            <person name="Morin E."/>
            <person name="Murat C."/>
            <person name="Riley R."/>
            <person name="Ohm R."/>
            <person name="Sun H."/>
            <person name="Tunlid A."/>
            <person name="Henrissat B."/>
            <person name="Grigoriev I.V."/>
            <person name="Hibbett D.S."/>
            <person name="Martin F."/>
        </authorList>
    </citation>
    <scope>NUCLEOTIDE SEQUENCE [LARGE SCALE GENOMIC DNA]</scope>
    <source>
        <strain evidence="2">Foug A</strain>
    </source>
</reference>